<evidence type="ECO:0000256" key="3">
    <source>
        <dbReference type="ARBA" id="ARBA00018157"/>
    </source>
</evidence>
<proteinExistence type="inferred from homology"/>
<dbReference type="GO" id="GO:0030234">
    <property type="term" value="F:enzyme regulator activity"/>
    <property type="evidence" value="ECO:0007669"/>
    <property type="project" value="UniProtKB-UniRule"/>
</dbReference>
<dbReference type="EMBL" id="JBJQND010000010">
    <property type="protein sequence ID" value="KAL3863056.1"/>
    <property type="molecule type" value="Genomic_DNA"/>
</dbReference>
<evidence type="ECO:0000256" key="6">
    <source>
        <dbReference type="ARBA" id="ARBA00022989"/>
    </source>
</evidence>
<comment type="similarity">
    <text evidence="2 10">Belongs to the DPM2 family.</text>
</comment>
<dbReference type="InterPro" id="IPR009914">
    <property type="entry name" value="DPM2"/>
</dbReference>
<comment type="pathway">
    <text evidence="10">Protein modification; protein glycosylation.</text>
</comment>
<feature type="transmembrane region" description="Helical" evidence="10">
    <location>
        <begin position="12"/>
        <end position="35"/>
    </location>
</feature>
<evidence type="ECO:0000256" key="9">
    <source>
        <dbReference type="ARBA" id="ARBA00046896"/>
    </source>
</evidence>
<evidence type="ECO:0000313" key="12">
    <source>
        <dbReference type="Proteomes" id="UP001634394"/>
    </source>
</evidence>
<dbReference type="PANTHER" id="PTHR15039">
    <property type="entry name" value="DOLICHOL PHOSPHATE-MANNOSE BIOSYNTHESIS REGULATORY PROTEIN"/>
    <property type="match status" value="1"/>
</dbReference>
<evidence type="ECO:0000313" key="11">
    <source>
        <dbReference type="EMBL" id="KAL3863056.1"/>
    </source>
</evidence>
<reference evidence="11 12" key="1">
    <citation type="submission" date="2024-11" db="EMBL/GenBank/DDBJ databases">
        <title>Chromosome-level genome assembly of the freshwater bivalve Anodonta woodiana.</title>
        <authorList>
            <person name="Chen X."/>
        </authorList>
    </citation>
    <scope>NUCLEOTIDE SEQUENCE [LARGE SCALE GENOMIC DNA]</scope>
    <source>
        <strain evidence="11">MN2024</strain>
        <tissue evidence="11">Gills</tissue>
    </source>
</reference>
<accession>A0ABD3VNW5</accession>
<comment type="subunit">
    <text evidence="9">Component of the dolichol-phosphate mannose (DPM) synthase complex composed of DPM1, DPM2 and DPM3; in the complex interacts directly with DPM3. Component of the glycosylphosphatidylinositol-N-acetylglucosaminyltransferase (GPI-GnT) complex composed at least by PIGA, PIGC, PIGH, PIGP, PIGQ, PIGY and DPM2. Interacts with PIGA, PIGC and PIGQ.</text>
</comment>
<evidence type="ECO:0000256" key="2">
    <source>
        <dbReference type="ARBA" id="ARBA00005478"/>
    </source>
</evidence>
<comment type="caution">
    <text evidence="11">The sequence shown here is derived from an EMBL/GenBank/DDBJ whole genome shotgun (WGS) entry which is preliminary data.</text>
</comment>
<keyword evidence="4 10" id="KW-0812">Transmembrane</keyword>
<keyword evidence="7 10" id="KW-0472">Membrane</keyword>
<keyword evidence="12" id="KW-1185">Reference proteome</keyword>
<evidence type="ECO:0000256" key="1">
    <source>
        <dbReference type="ARBA" id="ARBA00004477"/>
    </source>
</evidence>
<comment type="subcellular location">
    <subcellularLocation>
        <location evidence="1 10">Endoplasmic reticulum membrane</location>
        <topology evidence="1 10">Multi-pass membrane protein</topology>
    </subcellularLocation>
</comment>
<feature type="transmembrane region" description="Helical" evidence="10">
    <location>
        <begin position="47"/>
        <end position="74"/>
    </location>
</feature>
<protein>
    <recommendedName>
        <fullName evidence="3 10">Dolichol phosphate-mannose biosynthesis regulatory protein</fullName>
    </recommendedName>
</protein>
<name>A0ABD3VNW5_SINWO</name>
<dbReference type="PANTHER" id="PTHR15039:SF11">
    <property type="entry name" value="DOLICHOL PHOSPHATE-MANNOSE BIOSYNTHESIS REGULATORY PROTEIN"/>
    <property type="match status" value="1"/>
</dbReference>
<comment type="function">
    <text evidence="10">Regulatory subunit of the dolichol-phosphate mannose (DPM) synthase complex; essential for the ER localization.</text>
</comment>
<sequence>MASGKDRLIGWCLVFLSSIIFIYYTIWVIILPFVDKEQRIHYLFPEIVYAVAIPLMTGVLGLLFIGSFIVTTLLRSKPKDKTC</sequence>
<gene>
    <name evidence="11" type="ORF">ACJMK2_004837</name>
</gene>
<evidence type="ECO:0000256" key="10">
    <source>
        <dbReference type="RuleBase" id="RU365084"/>
    </source>
</evidence>
<dbReference type="Pfam" id="PF07297">
    <property type="entry name" value="DPM2"/>
    <property type="match status" value="1"/>
</dbReference>
<evidence type="ECO:0000256" key="4">
    <source>
        <dbReference type="ARBA" id="ARBA00022692"/>
    </source>
</evidence>
<keyword evidence="6 10" id="KW-1133">Transmembrane helix</keyword>
<evidence type="ECO:0000256" key="7">
    <source>
        <dbReference type="ARBA" id="ARBA00023136"/>
    </source>
</evidence>
<dbReference type="AlphaFoldDB" id="A0ABD3VNW5"/>
<dbReference type="GO" id="GO:0005789">
    <property type="term" value="C:endoplasmic reticulum membrane"/>
    <property type="evidence" value="ECO:0007669"/>
    <property type="project" value="UniProtKB-SubCell"/>
</dbReference>
<dbReference type="Proteomes" id="UP001634394">
    <property type="component" value="Unassembled WGS sequence"/>
</dbReference>
<evidence type="ECO:0000256" key="5">
    <source>
        <dbReference type="ARBA" id="ARBA00022824"/>
    </source>
</evidence>
<evidence type="ECO:0000256" key="8">
    <source>
        <dbReference type="ARBA" id="ARBA00045174"/>
    </source>
</evidence>
<organism evidence="11 12">
    <name type="scientific">Sinanodonta woodiana</name>
    <name type="common">Chinese pond mussel</name>
    <name type="synonym">Anodonta woodiana</name>
    <dbReference type="NCBI Taxonomy" id="1069815"/>
    <lineage>
        <taxon>Eukaryota</taxon>
        <taxon>Metazoa</taxon>
        <taxon>Spiralia</taxon>
        <taxon>Lophotrochozoa</taxon>
        <taxon>Mollusca</taxon>
        <taxon>Bivalvia</taxon>
        <taxon>Autobranchia</taxon>
        <taxon>Heteroconchia</taxon>
        <taxon>Palaeoheterodonta</taxon>
        <taxon>Unionida</taxon>
        <taxon>Unionoidea</taxon>
        <taxon>Unionidae</taxon>
        <taxon>Unioninae</taxon>
        <taxon>Sinanodonta</taxon>
    </lineage>
</organism>
<comment type="function">
    <text evidence="8">Regulates the biosynthesis of dolichol phosphate-mannose. Regulatory subunit of the dolichol-phosphate mannose (DPM) synthase complex; essential for the ER localization and stable expression of DPM1. Part of the glycosylphosphatidylinositol-N-acetylglucosaminyltransferase (GPI-GnT) complex that catalyzes the transfer of N-acetylglucosamine from UDP-N-acetylglucosamine to phosphatidylinositol and participates in the first step of GPI biosynthesis. May act by regulating the GPI-GNT complex.</text>
</comment>
<keyword evidence="5 10" id="KW-0256">Endoplasmic reticulum</keyword>